<dbReference type="Proteomes" id="UP000887575">
    <property type="component" value="Unassembled WGS sequence"/>
</dbReference>
<keyword evidence="1 3" id="KW-0863">Zinc-finger</keyword>
<feature type="region of interest" description="Disordered" evidence="4">
    <location>
        <begin position="294"/>
        <end position="313"/>
    </location>
</feature>
<dbReference type="InterPro" id="IPR001841">
    <property type="entry name" value="Znf_RING"/>
</dbReference>
<dbReference type="Gene3D" id="3.30.40.10">
    <property type="entry name" value="Zinc/RING finger domain, C3HC4 (zinc finger)"/>
    <property type="match status" value="2"/>
</dbReference>
<evidence type="ECO:0000256" key="1">
    <source>
        <dbReference type="ARBA" id="ARBA00022771"/>
    </source>
</evidence>
<dbReference type="AlphaFoldDB" id="A0AAF3F3H8"/>
<sequence length="313" mass="35443">MTFRFTCDLCEKGIGGGLVITKNCKHTFHQQCLLEHHFKKTNEANECPCCENEMKEILLCMCDKERHDPFHFATYQGNMLSASKWRTTKEKVNYWTFTKESSSDVKKASAVDNQTVPCSKCKHKIDTKFMLRTNCGHCFHLECYQRAYFLNPTQNCPKCCKMVKELDLCFFEEMLGIWLWVTQYQSGITVESTWSRPKLQYDITTGKIAKLLDGNEGQYVCSWERACNTDESVDSGFSCKGFDRCGVCDGFLLVDEEVLKSTVHGLPKLLHAHCANNVNAASSSVSKYSIESGSTRGLLSSRGSSNSFSSNKN</sequence>
<feature type="domain" description="RING-type" evidence="5">
    <location>
        <begin position="7"/>
        <end position="51"/>
    </location>
</feature>
<dbReference type="SMART" id="SM00184">
    <property type="entry name" value="RING"/>
    <property type="match status" value="2"/>
</dbReference>
<keyword evidence="2" id="KW-0862">Zinc</keyword>
<dbReference type="PROSITE" id="PS50089">
    <property type="entry name" value="ZF_RING_2"/>
    <property type="match status" value="2"/>
</dbReference>
<accession>A0AAF3F3H8</accession>
<organism evidence="6 7">
    <name type="scientific">Mesorhabditis belari</name>
    <dbReference type="NCBI Taxonomy" id="2138241"/>
    <lineage>
        <taxon>Eukaryota</taxon>
        <taxon>Metazoa</taxon>
        <taxon>Ecdysozoa</taxon>
        <taxon>Nematoda</taxon>
        <taxon>Chromadorea</taxon>
        <taxon>Rhabditida</taxon>
        <taxon>Rhabditina</taxon>
        <taxon>Rhabditomorpha</taxon>
        <taxon>Rhabditoidea</taxon>
        <taxon>Rhabditidae</taxon>
        <taxon>Mesorhabditinae</taxon>
        <taxon>Mesorhabditis</taxon>
    </lineage>
</organism>
<feature type="domain" description="RING-type" evidence="5">
    <location>
        <begin position="118"/>
        <end position="159"/>
    </location>
</feature>
<reference evidence="7" key="1">
    <citation type="submission" date="2024-02" db="UniProtKB">
        <authorList>
            <consortium name="WormBaseParasite"/>
        </authorList>
    </citation>
    <scope>IDENTIFICATION</scope>
</reference>
<evidence type="ECO:0000256" key="3">
    <source>
        <dbReference type="PROSITE-ProRule" id="PRU00175"/>
    </source>
</evidence>
<name>A0AAF3F3H8_9BILA</name>
<keyword evidence="1 3" id="KW-0479">Metal-binding</keyword>
<dbReference type="WBParaSite" id="MBELARI_LOCUS21037">
    <property type="protein sequence ID" value="MBELARI_LOCUS21037"/>
    <property type="gene ID" value="MBELARI_LOCUS21037"/>
</dbReference>
<evidence type="ECO:0000256" key="4">
    <source>
        <dbReference type="SAM" id="MobiDB-lite"/>
    </source>
</evidence>
<evidence type="ECO:0000313" key="7">
    <source>
        <dbReference type="WBParaSite" id="MBELARI_LOCUS21037"/>
    </source>
</evidence>
<evidence type="ECO:0000256" key="2">
    <source>
        <dbReference type="ARBA" id="ARBA00022833"/>
    </source>
</evidence>
<evidence type="ECO:0000259" key="5">
    <source>
        <dbReference type="PROSITE" id="PS50089"/>
    </source>
</evidence>
<dbReference type="GO" id="GO:0008270">
    <property type="term" value="F:zinc ion binding"/>
    <property type="evidence" value="ECO:0007669"/>
    <property type="project" value="UniProtKB-KW"/>
</dbReference>
<dbReference type="InterPro" id="IPR013083">
    <property type="entry name" value="Znf_RING/FYVE/PHD"/>
</dbReference>
<protein>
    <submittedName>
        <fullName evidence="7">RING-type domain-containing protein</fullName>
    </submittedName>
</protein>
<keyword evidence="6" id="KW-1185">Reference proteome</keyword>
<dbReference type="SUPFAM" id="SSF57850">
    <property type="entry name" value="RING/U-box"/>
    <property type="match status" value="1"/>
</dbReference>
<proteinExistence type="predicted"/>
<evidence type="ECO:0000313" key="6">
    <source>
        <dbReference type="Proteomes" id="UP000887575"/>
    </source>
</evidence>